<gene>
    <name evidence="1" type="ORF">CLTEP_24520</name>
</gene>
<evidence type="ECO:0000313" key="2">
    <source>
        <dbReference type="Proteomes" id="UP000075531"/>
    </source>
</evidence>
<dbReference type="Proteomes" id="UP000075531">
    <property type="component" value="Unassembled WGS sequence"/>
</dbReference>
<dbReference type="AlphaFoldDB" id="A0A151ATQ6"/>
<dbReference type="RefSeq" id="WP_084364936.1">
    <property type="nucleotide sequence ID" value="NZ_LTBA01000052.1"/>
</dbReference>
<organism evidence="1 2">
    <name type="scientific">Clostridium tepidiprofundi DSM 19306</name>
    <dbReference type="NCBI Taxonomy" id="1121338"/>
    <lineage>
        <taxon>Bacteria</taxon>
        <taxon>Bacillati</taxon>
        <taxon>Bacillota</taxon>
        <taxon>Clostridia</taxon>
        <taxon>Eubacteriales</taxon>
        <taxon>Clostridiaceae</taxon>
        <taxon>Clostridium</taxon>
    </lineage>
</organism>
<keyword evidence="2" id="KW-1185">Reference proteome</keyword>
<dbReference type="PATRIC" id="fig|1121338.3.peg.2537"/>
<sequence length="76" mass="8966">MDINFTVDSGEIIDILKSIHNEYIATKQYFREHTNSDEREGITSPEELRRIYNKLLIQTQEQNNLLSLRLIKNSVD</sequence>
<dbReference type="OrthoDB" id="1911938at2"/>
<name>A0A151ATQ6_9CLOT</name>
<dbReference type="EMBL" id="LTBA01000052">
    <property type="protein sequence ID" value="KYH30995.1"/>
    <property type="molecule type" value="Genomic_DNA"/>
</dbReference>
<reference evidence="1 2" key="1">
    <citation type="submission" date="2016-02" db="EMBL/GenBank/DDBJ databases">
        <title>Genome sequence of Clostridium tepidiprofundi DSM 19306.</title>
        <authorList>
            <person name="Poehlein A."/>
            <person name="Daniel R."/>
        </authorList>
    </citation>
    <scope>NUCLEOTIDE SEQUENCE [LARGE SCALE GENOMIC DNA]</scope>
    <source>
        <strain evidence="1 2">DSM 19306</strain>
    </source>
</reference>
<evidence type="ECO:0000313" key="1">
    <source>
        <dbReference type="EMBL" id="KYH30995.1"/>
    </source>
</evidence>
<comment type="caution">
    <text evidence="1">The sequence shown here is derived from an EMBL/GenBank/DDBJ whole genome shotgun (WGS) entry which is preliminary data.</text>
</comment>
<proteinExistence type="predicted"/>
<protein>
    <submittedName>
        <fullName evidence="1">Uncharacterized protein</fullName>
    </submittedName>
</protein>
<dbReference type="STRING" id="1121338.CLTEP_24520"/>
<accession>A0A151ATQ6</accession>